<dbReference type="RefSeq" id="WP_254608433.1">
    <property type="nucleotide sequence ID" value="NZ_CABVQI010000003.1"/>
</dbReference>
<dbReference type="Pfam" id="PF20148">
    <property type="entry name" value="DUF6531"/>
    <property type="match status" value="1"/>
</dbReference>
<evidence type="ECO:0000256" key="2">
    <source>
        <dbReference type="SAM" id="Phobius"/>
    </source>
</evidence>
<feature type="transmembrane region" description="Helical" evidence="2">
    <location>
        <begin position="48"/>
        <end position="78"/>
    </location>
</feature>
<feature type="transmembrane region" description="Helical" evidence="2">
    <location>
        <begin position="20"/>
        <end position="42"/>
    </location>
</feature>
<dbReference type="Pfam" id="PF25023">
    <property type="entry name" value="TEN_YD-shell"/>
    <property type="match status" value="1"/>
</dbReference>
<dbReference type="Gene3D" id="2.180.10.10">
    <property type="entry name" value="RHS repeat-associated core"/>
    <property type="match status" value="2"/>
</dbReference>
<dbReference type="Gene3D" id="2.60.200.60">
    <property type="match status" value="1"/>
</dbReference>
<name>A0A6P2TGS2_BURL3</name>
<dbReference type="InterPro" id="IPR050708">
    <property type="entry name" value="T6SS_VgrG/RHS"/>
</dbReference>
<dbReference type="InterPro" id="IPR006530">
    <property type="entry name" value="YD"/>
</dbReference>
<evidence type="ECO:0000256" key="1">
    <source>
        <dbReference type="ARBA" id="ARBA00022737"/>
    </source>
</evidence>
<keyword evidence="1" id="KW-0677">Repeat</keyword>
<accession>A0A6P2TGS2</accession>
<dbReference type="CDD" id="cd14742">
    <property type="entry name" value="PAAR_RHS"/>
    <property type="match status" value="1"/>
</dbReference>
<dbReference type="NCBIfam" id="TIGR01643">
    <property type="entry name" value="YD_repeat_2x"/>
    <property type="match status" value="5"/>
</dbReference>
<dbReference type="InterPro" id="IPR031325">
    <property type="entry name" value="RHS_repeat"/>
</dbReference>
<evidence type="ECO:0000259" key="3">
    <source>
        <dbReference type="Pfam" id="PF03527"/>
    </source>
</evidence>
<dbReference type="InterPro" id="IPR022385">
    <property type="entry name" value="Rhs_assc_core"/>
</dbReference>
<evidence type="ECO:0000259" key="5">
    <source>
        <dbReference type="Pfam" id="PF25023"/>
    </source>
</evidence>
<proteinExistence type="predicted"/>
<dbReference type="InterPro" id="IPR008727">
    <property type="entry name" value="PAAR_motif"/>
</dbReference>
<feature type="domain" description="DUF6531" evidence="4">
    <location>
        <begin position="255"/>
        <end position="336"/>
    </location>
</feature>
<feature type="domain" description="RHS protein conserved region" evidence="3">
    <location>
        <begin position="1187"/>
        <end position="1223"/>
    </location>
</feature>
<dbReference type="InterPro" id="IPR001826">
    <property type="entry name" value="RHS"/>
</dbReference>
<reference evidence="6 7" key="1">
    <citation type="submission" date="2019-09" db="EMBL/GenBank/DDBJ databases">
        <authorList>
            <person name="Depoorter E."/>
        </authorList>
    </citation>
    <scope>NUCLEOTIDE SEQUENCE [LARGE SCALE GENOMIC DNA]</scope>
    <source>
        <strain evidence="6">R-18112</strain>
    </source>
</reference>
<dbReference type="Proteomes" id="UP000494274">
    <property type="component" value="Unassembled WGS sequence"/>
</dbReference>
<dbReference type="NCBIfam" id="TIGR03696">
    <property type="entry name" value="Rhs_assc_core"/>
    <property type="match status" value="1"/>
</dbReference>
<dbReference type="Pfam" id="PF05488">
    <property type="entry name" value="PAAR_motif"/>
    <property type="match status" value="1"/>
</dbReference>
<protein>
    <submittedName>
        <fullName evidence="6">Type IV secretion protein Rhs</fullName>
    </submittedName>
</protein>
<evidence type="ECO:0000313" key="6">
    <source>
        <dbReference type="EMBL" id="VWC62954.1"/>
    </source>
</evidence>
<dbReference type="PANTHER" id="PTHR32305:SF15">
    <property type="entry name" value="PROTEIN RHSA-RELATED"/>
    <property type="match status" value="1"/>
</dbReference>
<organism evidence="6 7">
    <name type="scientific">Burkholderia lata (strain ATCC 17760 / DSM 23089 / LMG 22485 / NCIMB 9086 / R18194 / 383)</name>
    <dbReference type="NCBI Taxonomy" id="482957"/>
    <lineage>
        <taxon>Bacteria</taxon>
        <taxon>Pseudomonadati</taxon>
        <taxon>Pseudomonadota</taxon>
        <taxon>Betaproteobacteria</taxon>
        <taxon>Burkholderiales</taxon>
        <taxon>Burkholderiaceae</taxon>
        <taxon>Burkholderia</taxon>
        <taxon>Burkholderia cepacia complex</taxon>
    </lineage>
</organism>
<dbReference type="InterPro" id="IPR045351">
    <property type="entry name" value="DUF6531"/>
</dbReference>
<keyword evidence="2" id="KW-0472">Membrane</keyword>
<dbReference type="EMBL" id="CABVQI010000003">
    <property type="protein sequence ID" value="VWC62954.1"/>
    <property type="molecule type" value="Genomic_DNA"/>
</dbReference>
<dbReference type="InterPro" id="IPR056823">
    <property type="entry name" value="TEN-like_YD-shell"/>
</dbReference>
<evidence type="ECO:0000313" key="7">
    <source>
        <dbReference type="Proteomes" id="UP000494274"/>
    </source>
</evidence>
<dbReference type="PANTHER" id="PTHR32305">
    <property type="match status" value="1"/>
</dbReference>
<feature type="domain" description="Teneurin-like YD-shell" evidence="5">
    <location>
        <begin position="671"/>
        <end position="799"/>
    </location>
</feature>
<gene>
    <name evidence="6" type="ORF">BLA18112_01274</name>
</gene>
<dbReference type="Pfam" id="PF05593">
    <property type="entry name" value="RHS_repeat"/>
    <property type="match status" value="2"/>
</dbReference>
<keyword evidence="2" id="KW-1133">Transmembrane helix</keyword>
<evidence type="ECO:0000259" key="4">
    <source>
        <dbReference type="Pfam" id="PF20148"/>
    </source>
</evidence>
<dbReference type="Pfam" id="PF03527">
    <property type="entry name" value="RHS"/>
    <property type="match status" value="1"/>
</dbReference>
<sequence>MSAENFAAARFEDPIQHTSLLGELVGTVGSVVGGAIVGALVAEAMEGLIFVGLAALEIGTAGLATPLVIAIGVGVAVGSGALMEASGMNEAIDDGAKSVANSLVPPVIKGKIASGSGNVYVNNKHAARAAKPGDLDTVACTDHPGPQMIADGSGSVYINDQPAARVGDKTTCDGTIAEGSDNVFIGGGTQRVRDVKSATRLGWLGAALGIALAVCGRGKMSWGDFLKSKVPCLAVNFAASAFGTWLGSLARPSAGHPVNVITGSKVLDGTDDTDFVLPGPLPIVWQRFYSSLDDRADSLFGTGWSVPISVELRLAREHGEVASITYWDEQGRDIVFPAVPPGESHFSVPEGIYLICTEGGHYVVETVDGVYRDFGRARTDAESEALKLWRLEDRNGNWIEVEREAHDEVVRPVRLHDSAGRLLTLSYDKLHPQRIAAIELTRGVDGEQPDTLVRYAYSNAGELVAVTDRSGHIGRRFAYEHGLMVQHTLRGGLQCFYAWQGVGRDARVVRHWTNDGEAYTFNADLAQRSVTITDQIGRVTRWTWNEDQQPTSHTDAEGHVWQLEWNAKRQLVSTTDPAGNTTRFEYDEHGRQTQRIDALGQVERTEWNGYYDLPVAETDPANSRWIYRYDDLGNLTLTRDPAGFATEYHRDERGLVHTIRDARGGYKFLEWNGRAQLTSYMDCSGKVTRFAYDARGALARVTDAAGQSTVYETDAMGRVTGIGTADGARQAFFYDVAGRLIEVVDANQRSTRYELNPRGLLLSRTDAADRVVRFGYDDAFRLASLTNENRESYRFQYDRRDLVAAQIGLDGHKRTYEYDVCGQGTIVRDGKIETRYERDAIGRLTAKQATHERCEYLYDKASRIASAELYTLGARGSSLKNRVSLKYGARGEVLEEYTPTGWLAHTYDELGNRVSTTISGERTIDWLHYGSGHVHQIRVDGTAVADIERDDLHREVLRTQGKLTSHFGYDAVGRRARHVAQRGRVADELLAKQWQYDAAGDVIQKRDLRYGMTSYRYDPTGRIEQAAGPGLPSEVFRWDAAANLVSNDHPGGFVEHNRLKMFEDKRFEYDVYGRLVRKLSGHGPAKELVLEYDDWNQLKTVVTKDRLGIGTTHFEYDAFGRRIRKLNGGYASTDFLWDGMQLVQETYHDRQGEEALTYLYESNSYVPLARIDQGKAAANDANARDAVYYFHNDVSGLPEELTDSDGELIWQARYKVWGNAVQEEWIARVPQRQIVAWGDVQAAAPTPTYAPRPQNLRFQGQYLDRETGLHYNTFRFYDPDIGCFINPDPIGLLGGLNLYQYALNPMVWIDPFGWASDRLPRTNGSWDGDPGNSNWYSDNPKVNAVTGGDPIPFREGRPDFSAWSKGTLTFKKDVLDGTRGDFPTVYAELGRIKGISANAAKNLLKEKGLTPHHLSTTEIQFIPSDLHGNVPHTGSAADMRKARC</sequence>
<keyword evidence="2" id="KW-0812">Transmembrane</keyword>